<reference evidence="5 6" key="1">
    <citation type="submission" date="2020-01" db="EMBL/GenBank/DDBJ databases">
        <title>Complete genome sequence of a human oral phylogroup 1 Treponema sp. strain ATCC 700766, originally isolated from periodontitis dental plaque.</title>
        <authorList>
            <person name="Chan Y."/>
            <person name="Huo Y.-B."/>
            <person name="Yu X.-L."/>
            <person name="Zeng H."/>
            <person name="Leung W.-K."/>
            <person name="Watt R.M."/>
        </authorList>
    </citation>
    <scope>NUCLEOTIDE SEQUENCE [LARGE SCALE GENOMIC DNA]</scope>
    <source>
        <strain evidence="5 6">OMZ 804</strain>
    </source>
</reference>
<evidence type="ECO:0000256" key="1">
    <source>
        <dbReference type="ARBA" id="ARBA00010577"/>
    </source>
</evidence>
<dbReference type="Pfam" id="PF03963">
    <property type="entry name" value="FlgD"/>
    <property type="match status" value="1"/>
</dbReference>
<sequence length="159" mass="17448">MNIGTVAQGNGIPMPSFEMSPEEKARLNMEVDTINKQNFPEGRKPKQELGKDDFLQLLVAQLTHQDPTSPLEDTQFVAQMAQFTSLEQLTNMNQSFGTLNRLIGDSSAVNVVGKQVDIEQSSGTVSGTITAATRGENPQVQVNGKWYAWSDVQTVYANN</sequence>
<name>A0A6P1Y032_9SPIR</name>
<keyword evidence="5" id="KW-0966">Cell projection</keyword>
<protein>
    <recommendedName>
        <fullName evidence="2">Basal-body rod modification protein FlgD</fullName>
    </recommendedName>
</protein>
<evidence type="ECO:0000256" key="3">
    <source>
        <dbReference type="ARBA" id="ARBA00022795"/>
    </source>
</evidence>
<evidence type="ECO:0000313" key="6">
    <source>
        <dbReference type="Proteomes" id="UP000464374"/>
    </source>
</evidence>
<evidence type="ECO:0000256" key="4">
    <source>
        <dbReference type="ARBA" id="ARBA00024746"/>
    </source>
</evidence>
<keyword evidence="5" id="KW-0969">Cilium</keyword>
<dbReference type="NCBIfam" id="NF007197">
    <property type="entry name" value="PRK09618.1"/>
    <property type="match status" value="1"/>
</dbReference>
<dbReference type="RefSeq" id="WP_162662827.1">
    <property type="nucleotide sequence ID" value="NZ_CP048020.1"/>
</dbReference>
<accession>A0A6P1Y032</accession>
<evidence type="ECO:0000313" key="5">
    <source>
        <dbReference type="EMBL" id="QHX42719.1"/>
    </source>
</evidence>
<gene>
    <name evidence="5" type="primary">flgD</name>
    <name evidence="5" type="ORF">GWP43_03840</name>
</gene>
<dbReference type="Proteomes" id="UP000464374">
    <property type="component" value="Chromosome"/>
</dbReference>
<dbReference type="EMBL" id="CP048020">
    <property type="protein sequence ID" value="QHX42719.1"/>
    <property type="molecule type" value="Genomic_DNA"/>
</dbReference>
<keyword evidence="3" id="KW-1005">Bacterial flagellum biogenesis</keyword>
<dbReference type="GO" id="GO:0044781">
    <property type="term" value="P:bacterial-type flagellum organization"/>
    <property type="evidence" value="ECO:0007669"/>
    <property type="project" value="UniProtKB-KW"/>
</dbReference>
<organism evidence="5 6">
    <name type="scientific">Treponema vincentii</name>
    <dbReference type="NCBI Taxonomy" id="69710"/>
    <lineage>
        <taxon>Bacteria</taxon>
        <taxon>Pseudomonadati</taxon>
        <taxon>Spirochaetota</taxon>
        <taxon>Spirochaetia</taxon>
        <taxon>Spirochaetales</taxon>
        <taxon>Treponemataceae</taxon>
        <taxon>Treponema</taxon>
    </lineage>
</organism>
<keyword evidence="5" id="KW-0282">Flagellum</keyword>
<evidence type="ECO:0000256" key="2">
    <source>
        <dbReference type="ARBA" id="ARBA00016013"/>
    </source>
</evidence>
<dbReference type="AlphaFoldDB" id="A0A6P1Y032"/>
<comment type="function">
    <text evidence="4">Required for flagellar hook formation. May act as a scaffolding protein.</text>
</comment>
<proteinExistence type="inferred from homology"/>
<dbReference type="InterPro" id="IPR005648">
    <property type="entry name" value="FlgD"/>
</dbReference>
<dbReference type="KEGG" id="trz:GWP43_03840"/>
<comment type="similarity">
    <text evidence="1">Belongs to the FlgD family.</text>
</comment>